<dbReference type="Proteomes" id="UP001174196">
    <property type="component" value="Unassembled WGS sequence"/>
</dbReference>
<evidence type="ECO:0000313" key="2">
    <source>
        <dbReference type="EMBL" id="MDN4592697.1"/>
    </source>
</evidence>
<dbReference type="EMBL" id="JANRHH010000013">
    <property type="protein sequence ID" value="MDN4592697.1"/>
    <property type="molecule type" value="Genomic_DNA"/>
</dbReference>
<name>A0ABT8IJY5_9BACL</name>
<keyword evidence="1" id="KW-1133">Transmembrane helix</keyword>
<evidence type="ECO:0000256" key="1">
    <source>
        <dbReference type="SAM" id="Phobius"/>
    </source>
</evidence>
<reference evidence="2" key="1">
    <citation type="submission" date="2022-08" db="EMBL/GenBank/DDBJ databases">
        <title>Polycladomyces zharkentsis sp. nov., a novel thermophilic CMC and starch-degrading bacterium isolated from a geothermal spring in Kazakhstan.</title>
        <authorList>
            <person name="Mashzhan A."/>
            <person name="Kistaubaeva A."/>
            <person name="Javier-Lopez R."/>
            <person name="Birkeland N.-K."/>
        </authorList>
    </citation>
    <scope>NUCLEOTIDE SEQUENCE</scope>
    <source>
        <strain evidence="2">KSR 13</strain>
    </source>
</reference>
<proteinExistence type="predicted"/>
<keyword evidence="3" id="KW-1185">Reference proteome</keyword>
<keyword evidence="1" id="KW-0812">Transmembrane</keyword>
<feature type="transmembrane region" description="Helical" evidence="1">
    <location>
        <begin position="12"/>
        <end position="35"/>
    </location>
</feature>
<comment type="caution">
    <text evidence="2">The sequence shown here is derived from an EMBL/GenBank/DDBJ whole genome shotgun (WGS) entry which is preliminary data.</text>
</comment>
<sequence>MWFPAGSIPKSGLVIAFSVLHLIGFLPLSVAVGIVSFSGWWVLWMIPAGWAAGRFTVHLFAGWEVSAGVTGRSGLPG</sequence>
<accession>A0ABT8IJY5</accession>
<protein>
    <submittedName>
        <fullName evidence="2">Uncharacterized protein</fullName>
    </submittedName>
</protein>
<evidence type="ECO:0000313" key="3">
    <source>
        <dbReference type="Proteomes" id="UP001174196"/>
    </source>
</evidence>
<feature type="transmembrane region" description="Helical" evidence="1">
    <location>
        <begin position="41"/>
        <end position="63"/>
    </location>
</feature>
<gene>
    <name evidence="2" type="ORF">NWF35_01980</name>
</gene>
<keyword evidence="1" id="KW-0472">Membrane</keyword>
<dbReference type="RefSeq" id="WP_301237420.1">
    <property type="nucleotide sequence ID" value="NZ_JANRHH010000013.1"/>
</dbReference>
<organism evidence="2 3">
    <name type="scientific">Polycladomyces subterraneus</name>
    <dbReference type="NCBI Taxonomy" id="1016997"/>
    <lineage>
        <taxon>Bacteria</taxon>
        <taxon>Bacillati</taxon>
        <taxon>Bacillota</taxon>
        <taxon>Bacilli</taxon>
        <taxon>Bacillales</taxon>
        <taxon>Thermoactinomycetaceae</taxon>
        <taxon>Polycladomyces</taxon>
    </lineage>
</organism>